<keyword evidence="1" id="KW-0805">Transcription regulation</keyword>
<evidence type="ECO:0000256" key="1">
    <source>
        <dbReference type="ARBA" id="ARBA00023015"/>
    </source>
</evidence>
<evidence type="ECO:0000256" key="2">
    <source>
        <dbReference type="ARBA" id="ARBA00023082"/>
    </source>
</evidence>
<dbReference type="InterPro" id="IPR007627">
    <property type="entry name" value="RNA_pol_sigma70_r2"/>
</dbReference>
<keyword evidence="4" id="KW-0804">Transcription</keyword>
<evidence type="ECO:0000256" key="4">
    <source>
        <dbReference type="ARBA" id="ARBA00023163"/>
    </source>
</evidence>
<evidence type="ECO:0000256" key="3">
    <source>
        <dbReference type="ARBA" id="ARBA00023125"/>
    </source>
</evidence>
<feature type="domain" description="RNA polymerase sigma-70 region 2" evidence="5">
    <location>
        <begin position="41"/>
        <end position="107"/>
    </location>
</feature>
<keyword evidence="7" id="KW-1185">Reference proteome</keyword>
<keyword evidence="2" id="KW-0731">Sigma factor</keyword>
<evidence type="ECO:0000259" key="5">
    <source>
        <dbReference type="Pfam" id="PF04542"/>
    </source>
</evidence>
<dbReference type="PANTHER" id="PTHR43133">
    <property type="entry name" value="RNA POLYMERASE ECF-TYPE SIGMA FACTO"/>
    <property type="match status" value="1"/>
</dbReference>
<dbReference type="RefSeq" id="WP_341404076.1">
    <property type="nucleotide sequence ID" value="NZ_JBBUKT010000002.1"/>
</dbReference>
<dbReference type="PANTHER" id="PTHR43133:SF8">
    <property type="entry name" value="RNA POLYMERASE SIGMA FACTOR HI_1459-RELATED"/>
    <property type="match status" value="1"/>
</dbReference>
<dbReference type="SUPFAM" id="SSF88946">
    <property type="entry name" value="Sigma2 domain of RNA polymerase sigma factors"/>
    <property type="match status" value="1"/>
</dbReference>
<evidence type="ECO:0000313" key="6">
    <source>
        <dbReference type="EMBL" id="MEK7950471.1"/>
    </source>
</evidence>
<dbReference type="Proteomes" id="UP001371305">
    <property type="component" value="Unassembled WGS sequence"/>
</dbReference>
<proteinExistence type="predicted"/>
<dbReference type="InterPro" id="IPR013325">
    <property type="entry name" value="RNA_pol_sigma_r2"/>
</dbReference>
<comment type="caution">
    <text evidence="6">The sequence shown here is derived from an EMBL/GenBank/DDBJ whole genome shotgun (WGS) entry which is preliminary data.</text>
</comment>
<dbReference type="EMBL" id="JBBUKT010000002">
    <property type="protein sequence ID" value="MEK7950471.1"/>
    <property type="molecule type" value="Genomic_DNA"/>
</dbReference>
<dbReference type="NCBIfam" id="TIGR02937">
    <property type="entry name" value="sigma70-ECF"/>
    <property type="match status" value="1"/>
</dbReference>
<accession>A0ABU9ARY2</accession>
<dbReference type="InterPro" id="IPR014284">
    <property type="entry name" value="RNA_pol_sigma-70_dom"/>
</dbReference>
<sequence>MDLAVPEIDAIANGDSEQAPLLLTLTAGLARGDDAAWREFFDAYEGRLMAYIRTCQAGNPEGVDDVYQETMLRVMRHARPFSDEAAFWSWLTVIARSAITDHWRKRSAWRRFLDRFVSDRSRAPAERGRSDDGFERALAGMDDGMRKLLERKYDEKWSVRRLADAENVSEKVLEHRLAKARLELGRAMRRIGEEDAS</sequence>
<protein>
    <submittedName>
        <fullName evidence="6">Sigma-70 family RNA polymerase sigma factor</fullName>
    </submittedName>
</protein>
<keyword evidence="3" id="KW-0238">DNA-binding</keyword>
<dbReference type="InterPro" id="IPR039425">
    <property type="entry name" value="RNA_pol_sigma-70-like"/>
</dbReference>
<dbReference type="Pfam" id="PF04542">
    <property type="entry name" value="Sigma70_r2"/>
    <property type="match status" value="1"/>
</dbReference>
<gene>
    <name evidence="6" type="ORF">WKV53_08190</name>
</gene>
<organism evidence="6 7">
    <name type="scientific">Luteolibacter soli</name>
    <dbReference type="NCBI Taxonomy" id="3135280"/>
    <lineage>
        <taxon>Bacteria</taxon>
        <taxon>Pseudomonadati</taxon>
        <taxon>Verrucomicrobiota</taxon>
        <taxon>Verrucomicrobiia</taxon>
        <taxon>Verrucomicrobiales</taxon>
        <taxon>Verrucomicrobiaceae</taxon>
        <taxon>Luteolibacter</taxon>
    </lineage>
</organism>
<dbReference type="Gene3D" id="1.10.1740.10">
    <property type="match status" value="1"/>
</dbReference>
<name>A0ABU9ARY2_9BACT</name>
<evidence type="ECO:0000313" key="7">
    <source>
        <dbReference type="Proteomes" id="UP001371305"/>
    </source>
</evidence>
<reference evidence="6 7" key="1">
    <citation type="submission" date="2024-04" db="EMBL/GenBank/DDBJ databases">
        <title>Luteolibacter sp. isolated from soil.</title>
        <authorList>
            <person name="An J."/>
        </authorList>
    </citation>
    <scope>NUCLEOTIDE SEQUENCE [LARGE SCALE GENOMIC DNA]</scope>
    <source>
        <strain evidence="6 7">Y139</strain>
    </source>
</reference>